<evidence type="ECO:0000313" key="2">
    <source>
        <dbReference type="Proteomes" id="UP000199065"/>
    </source>
</evidence>
<protein>
    <submittedName>
        <fullName evidence="1">Uncharacterized protein</fullName>
    </submittedName>
</protein>
<gene>
    <name evidence="1" type="ORF">SAMN05660282_00699</name>
</gene>
<organism evidence="1 2">
    <name type="scientific">Corynebacterium spheniscorum</name>
    <dbReference type="NCBI Taxonomy" id="185761"/>
    <lineage>
        <taxon>Bacteria</taxon>
        <taxon>Bacillati</taxon>
        <taxon>Actinomycetota</taxon>
        <taxon>Actinomycetes</taxon>
        <taxon>Mycobacteriales</taxon>
        <taxon>Corynebacteriaceae</taxon>
        <taxon>Corynebacterium</taxon>
    </lineage>
</organism>
<accession>A0A1I2R9Z0</accession>
<dbReference type="AlphaFoldDB" id="A0A1I2R9Z0"/>
<dbReference type="EMBL" id="FOPJ01000003">
    <property type="protein sequence ID" value="SFG37280.1"/>
    <property type="molecule type" value="Genomic_DNA"/>
</dbReference>
<dbReference type="RefSeq" id="WP_092284460.1">
    <property type="nucleotide sequence ID" value="NZ_FOPJ01000003.1"/>
</dbReference>
<dbReference type="STRING" id="185761.SAMN05660282_00699"/>
<dbReference type="Proteomes" id="UP000199065">
    <property type="component" value="Unassembled WGS sequence"/>
</dbReference>
<name>A0A1I2R9Z0_9CORY</name>
<sequence length="123" mass="13358">MEKISVDLNVLLADKAWDTLAPTVADALTASGIKVTESSAEIIEFSCQPDNMLLAEYQQKEGHLPIEESLQRVVINCEAPADTDLRAVTKTVVSALPEGVYWYGSTNEGHLEPGADAACQWRP</sequence>
<reference evidence="1 2" key="1">
    <citation type="submission" date="2016-10" db="EMBL/GenBank/DDBJ databases">
        <authorList>
            <person name="de Groot N.N."/>
        </authorList>
    </citation>
    <scope>NUCLEOTIDE SEQUENCE [LARGE SCALE GENOMIC DNA]</scope>
    <source>
        <strain>J11</strain>
        <strain evidence="2">PG 39</strain>
    </source>
</reference>
<dbReference type="OrthoDB" id="4416157at2"/>
<proteinExistence type="predicted"/>
<keyword evidence="2" id="KW-1185">Reference proteome</keyword>
<evidence type="ECO:0000313" key="1">
    <source>
        <dbReference type="EMBL" id="SFG37280.1"/>
    </source>
</evidence>